<name>A0A397JBI2_9GLOM</name>
<organism evidence="1 2">
    <name type="scientific">Diversispora epigaea</name>
    <dbReference type="NCBI Taxonomy" id="1348612"/>
    <lineage>
        <taxon>Eukaryota</taxon>
        <taxon>Fungi</taxon>
        <taxon>Fungi incertae sedis</taxon>
        <taxon>Mucoromycota</taxon>
        <taxon>Glomeromycotina</taxon>
        <taxon>Glomeromycetes</taxon>
        <taxon>Diversisporales</taxon>
        <taxon>Diversisporaceae</taxon>
        <taxon>Diversispora</taxon>
    </lineage>
</organism>
<accession>A0A397JBI2</accession>
<protein>
    <recommendedName>
        <fullName evidence="3">Protein kinase domain-containing protein</fullName>
    </recommendedName>
</protein>
<comment type="caution">
    <text evidence="1">The sequence shown here is derived from an EMBL/GenBank/DDBJ whole genome shotgun (WGS) entry which is preliminary data.</text>
</comment>
<dbReference type="EMBL" id="PQFF01000080">
    <property type="protein sequence ID" value="RHZ84188.1"/>
    <property type="molecule type" value="Genomic_DNA"/>
</dbReference>
<sequence length="92" mass="11214">MEWIPYDRFKDVEQIGKGGFGTIHYARWIDGQIFNWDPEIHSFMMVLYYARDGNLREYLKINSNNNNWRQKLKNLWKLSDNLKDIHELDIVH</sequence>
<dbReference type="InterPro" id="IPR011009">
    <property type="entry name" value="Kinase-like_dom_sf"/>
</dbReference>
<dbReference type="Gene3D" id="1.10.510.10">
    <property type="entry name" value="Transferase(Phosphotransferase) domain 1"/>
    <property type="match status" value="1"/>
</dbReference>
<dbReference type="AlphaFoldDB" id="A0A397JBI2"/>
<keyword evidence="2" id="KW-1185">Reference proteome</keyword>
<dbReference type="SUPFAM" id="SSF56112">
    <property type="entry name" value="Protein kinase-like (PK-like)"/>
    <property type="match status" value="1"/>
</dbReference>
<evidence type="ECO:0000313" key="1">
    <source>
        <dbReference type="EMBL" id="RHZ84188.1"/>
    </source>
</evidence>
<evidence type="ECO:0008006" key="3">
    <source>
        <dbReference type="Google" id="ProtNLM"/>
    </source>
</evidence>
<dbReference type="Proteomes" id="UP000266861">
    <property type="component" value="Unassembled WGS sequence"/>
</dbReference>
<proteinExistence type="predicted"/>
<gene>
    <name evidence="1" type="ORF">Glove_84g61</name>
</gene>
<evidence type="ECO:0000313" key="2">
    <source>
        <dbReference type="Proteomes" id="UP000266861"/>
    </source>
</evidence>
<dbReference type="OrthoDB" id="2440545at2759"/>
<reference evidence="1 2" key="1">
    <citation type="submission" date="2018-08" db="EMBL/GenBank/DDBJ databases">
        <title>Genome and evolution of the arbuscular mycorrhizal fungus Diversispora epigaea (formerly Glomus versiforme) and its bacterial endosymbionts.</title>
        <authorList>
            <person name="Sun X."/>
            <person name="Fei Z."/>
            <person name="Harrison M."/>
        </authorList>
    </citation>
    <scope>NUCLEOTIDE SEQUENCE [LARGE SCALE GENOMIC DNA]</scope>
    <source>
        <strain evidence="1 2">IT104</strain>
    </source>
</reference>